<evidence type="ECO:0000256" key="2">
    <source>
        <dbReference type="SAM" id="Phobius"/>
    </source>
</evidence>
<dbReference type="InterPro" id="IPR013083">
    <property type="entry name" value="Znf_RING/FYVE/PHD"/>
</dbReference>
<name>A0A6J5TCI1_PRUAR</name>
<reference evidence="4 5" key="1">
    <citation type="submission" date="2020-05" db="EMBL/GenBank/DDBJ databases">
        <authorList>
            <person name="Campoy J."/>
            <person name="Schneeberger K."/>
            <person name="Spophaly S."/>
        </authorList>
    </citation>
    <scope>NUCLEOTIDE SEQUENCE [LARGE SCALE GENOMIC DNA]</scope>
    <source>
        <strain evidence="4">PruArmRojPasFocal</strain>
    </source>
</reference>
<evidence type="ECO:0000256" key="1">
    <source>
        <dbReference type="PROSITE-ProRule" id="PRU00175"/>
    </source>
</evidence>
<gene>
    <name evidence="4" type="ORF">CURHAP_LOCUS376</name>
</gene>
<evidence type="ECO:0000313" key="4">
    <source>
        <dbReference type="EMBL" id="CAB4261624.1"/>
    </source>
</evidence>
<dbReference type="SUPFAM" id="SSF57850">
    <property type="entry name" value="RING/U-box"/>
    <property type="match status" value="1"/>
</dbReference>
<keyword evidence="2" id="KW-0812">Transmembrane</keyword>
<dbReference type="Pfam" id="PF13639">
    <property type="entry name" value="zf-RING_2"/>
    <property type="match status" value="1"/>
</dbReference>
<sequence length="157" mass="17940">MMIEESPLMAMITLPIIFFLAFYGISNLSLLIVYLILRFCSGGRHVDDLEAQLTNLRPSILYHRAPYSNYHARYIAVVAEETPPPQESTVFTYRTDQSFSTTTADECVICLDEFMEGQKCRLLANCNHSFHKPCIDEWLSTWKSCCPLCRASVQNIS</sequence>
<evidence type="ECO:0000259" key="3">
    <source>
        <dbReference type="PROSITE" id="PS50089"/>
    </source>
</evidence>
<feature type="domain" description="RING-type" evidence="3">
    <location>
        <begin position="107"/>
        <end position="150"/>
    </location>
</feature>
<dbReference type="PROSITE" id="PS50089">
    <property type="entry name" value="ZF_RING_2"/>
    <property type="match status" value="1"/>
</dbReference>
<dbReference type="Gene3D" id="3.30.40.10">
    <property type="entry name" value="Zinc/RING finger domain, C3HC4 (zinc finger)"/>
    <property type="match status" value="1"/>
</dbReference>
<keyword evidence="1" id="KW-0863">Zinc-finger</keyword>
<dbReference type="AlphaFoldDB" id="A0A6J5TCI1"/>
<dbReference type="SMART" id="SM00184">
    <property type="entry name" value="RING"/>
    <property type="match status" value="1"/>
</dbReference>
<dbReference type="Proteomes" id="UP000507222">
    <property type="component" value="Unassembled WGS sequence"/>
</dbReference>
<feature type="transmembrane region" description="Helical" evidence="2">
    <location>
        <begin position="12"/>
        <end position="37"/>
    </location>
</feature>
<dbReference type="PANTHER" id="PTHR45676">
    <property type="entry name" value="RING-H2 FINGER PROTEIN ATL51-RELATED"/>
    <property type="match status" value="1"/>
</dbReference>
<keyword evidence="1" id="KW-0862">Zinc</keyword>
<proteinExistence type="predicted"/>
<accession>A0A6J5TCI1</accession>
<dbReference type="UniPathway" id="UPA00143"/>
<dbReference type="GO" id="GO:0016567">
    <property type="term" value="P:protein ubiquitination"/>
    <property type="evidence" value="ECO:0007669"/>
    <property type="project" value="UniProtKB-UniPathway"/>
</dbReference>
<dbReference type="InterPro" id="IPR001841">
    <property type="entry name" value="Znf_RING"/>
</dbReference>
<dbReference type="GO" id="GO:0008270">
    <property type="term" value="F:zinc ion binding"/>
    <property type="evidence" value="ECO:0007669"/>
    <property type="project" value="UniProtKB-KW"/>
</dbReference>
<keyword evidence="2" id="KW-0472">Membrane</keyword>
<protein>
    <recommendedName>
        <fullName evidence="3">RING-type domain-containing protein</fullName>
    </recommendedName>
</protein>
<organism evidence="4 5">
    <name type="scientific">Prunus armeniaca</name>
    <name type="common">Apricot</name>
    <name type="synonym">Armeniaca vulgaris</name>
    <dbReference type="NCBI Taxonomy" id="36596"/>
    <lineage>
        <taxon>Eukaryota</taxon>
        <taxon>Viridiplantae</taxon>
        <taxon>Streptophyta</taxon>
        <taxon>Embryophyta</taxon>
        <taxon>Tracheophyta</taxon>
        <taxon>Spermatophyta</taxon>
        <taxon>Magnoliopsida</taxon>
        <taxon>eudicotyledons</taxon>
        <taxon>Gunneridae</taxon>
        <taxon>Pentapetalae</taxon>
        <taxon>rosids</taxon>
        <taxon>fabids</taxon>
        <taxon>Rosales</taxon>
        <taxon>Rosaceae</taxon>
        <taxon>Amygdaloideae</taxon>
        <taxon>Amygdaleae</taxon>
        <taxon>Prunus</taxon>
    </lineage>
</organism>
<dbReference type="EMBL" id="CAEKDK010000001">
    <property type="protein sequence ID" value="CAB4261624.1"/>
    <property type="molecule type" value="Genomic_DNA"/>
</dbReference>
<dbReference type="PANTHER" id="PTHR45676:SF178">
    <property type="entry name" value="RING-TYPE E3 UBIQUITIN TRANSFERASE"/>
    <property type="match status" value="1"/>
</dbReference>
<keyword evidence="1" id="KW-0479">Metal-binding</keyword>
<evidence type="ECO:0000313" key="5">
    <source>
        <dbReference type="Proteomes" id="UP000507222"/>
    </source>
</evidence>
<keyword evidence="2" id="KW-1133">Transmembrane helix</keyword>